<evidence type="ECO:0000313" key="2">
    <source>
        <dbReference type="EMBL" id="KAK6626704.1"/>
    </source>
</evidence>
<gene>
    <name evidence="2" type="ORF">RUM44_009180</name>
</gene>
<comment type="caution">
    <text evidence="2">The sequence shown here is derived from an EMBL/GenBank/DDBJ whole genome shotgun (WGS) entry which is preliminary data.</text>
</comment>
<reference evidence="2 3" key="1">
    <citation type="submission" date="2023-09" db="EMBL/GenBank/DDBJ databases">
        <title>Genomes of two closely related lineages of the louse Polyplax serrata with different host specificities.</title>
        <authorList>
            <person name="Martinu J."/>
            <person name="Tarabai H."/>
            <person name="Stefka J."/>
            <person name="Hypsa V."/>
        </authorList>
    </citation>
    <scope>NUCLEOTIDE SEQUENCE [LARGE SCALE GENOMIC DNA]</scope>
    <source>
        <strain evidence="2">98ZLc_SE</strain>
    </source>
</reference>
<feature type="region of interest" description="Disordered" evidence="1">
    <location>
        <begin position="1"/>
        <end position="24"/>
    </location>
</feature>
<proteinExistence type="predicted"/>
<dbReference type="EMBL" id="JAWJWF010000045">
    <property type="protein sequence ID" value="KAK6626704.1"/>
    <property type="molecule type" value="Genomic_DNA"/>
</dbReference>
<accession>A0ABR1ARY7</accession>
<evidence type="ECO:0000313" key="3">
    <source>
        <dbReference type="Proteomes" id="UP001359485"/>
    </source>
</evidence>
<sequence>MRTVWPAERNKNGTNPVEGCNGDDKDDRKWVGNCKNSTAVNGTPTKKPKGTRSIVNLQQKLCDVFDSKEERYDARNPSAIE</sequence>
<organism evidence="2 3">
    <name type="scientific">Polyplax serrata</name>
    <name type="common">Common mouse louse</name>
    <dbReference type="NCBI Taxonomy" id="468196"/>
    <lineage>
        <taxon>Eukaryota</taxon>
        <taxon>Metazoa</taxon>
        <taxon>Ecdysozoa</taxon>
        <taxon>Arthropoda</taxon>
        <taxon>Hexapoda</taxon>
        <taxon>Insecta</taxon>
        <taxon>Pterygota</taxon>
        <taxon>Neoptera</taxon>
        <taxon>Paraneoptera</taxon>
        <taxon>Psocodea</taxon>
        <taxon>Troctomorpha</taxon>
        <taxon>Phthiraptera</taxon>
        <taxon>Anoplura</taxon>
        <taxon>Polyplacidae</taxon>
        <taxon>Polyplax</taxon>
    </lineage>
</organism>
<dbReference type="Proteomes" id="UP001359485">
    <property type="component" value="Unassembled WGS sequence"/>
</dbReference>
<evidence type="ECO:0000256" key="1">
    <source>
        <dbReference type="SAM" id="MobiDB-lite"/>
    </source>
</evidence>
<keyword evidence="3" id="KW-1185">Reference proteome</keyword>
<name>A0ABR1ARY7_POLSC</name>
<protein>
    <submittedName>
        <fullName evidence="2">Uncharacterized protein</fullName>
    </submittedName>
</protein>